<dbReference type="Proteomes" id="UP000756346">
    <property type="component" value="Unassembled WGS sequence"/>
</dbReference>
<gene>
    <name evidence="1" type="ORF">B0I36DRAFT_326029</name>
</gene>
<dbReference type="Gene3D" id="2.60.120.620">
    <property type="entry name" value="q2cbj1_9rhob like domain"/>
    <property type="match status" value="1"/>
</dbReference>
<dbReference type="PANTHER" id="PTHR31630:SF7">
    <property type="entry name" value="PHYTANOYL-COA DIOXYGENASE"/>
    <property type="match status" value="1"/>
</dbReference>
<accession>A0A9P8Y7H2</accession>
<evidence type="ECO:0008006" key="3">
    <source>
        <dbReference type="Google" id="ProtNLM"/>
    </source>
</evidence>
<organism evidence="1 2">
    <name type="scientific">Microdochium trichocladiopsis</name>
    <dbReference type="NCBI Taxonomy" id="1682393"/>
    <lineage>
        <taxon>Eukaryota</taxon>
        <taxon>Fungi</taxon>
        <taxon>Dikarya</taxon>
        <taxon>Ascomycota</taxon>
        <taxon>Pezizomycotina</taxon>
        <taxon>Sordariomycetes</taxon>
        <taxon>Xylariomycetidae</taxon>
        <taxon>Xylariales</taxon>
        <taxon>Microdochiaceae</taxon>
        <taxon>Microdochium</taxon>
    </lineage>
</organism>
<dbReference type="GeneID" id="70183844"/>
<dbReference type="InterPro" id="IPR008775">
    <property type="entry name" value="Phytyl_CoA_dOase-like"/>
</dbReference>
<dbReference type="OrthoDB" id="445007at2759"/>
<sequence length="395" mass="44834">MIRTMRRRLLVSLSDKCAALSSRAISHPELPHHYPPPQRFHTLSRNRSFSHITQNPLAMASIVPKPSGPAKTFNDLGAKYGDFRDELMRDGYAVVKGAIPTEKADGYANRMFEYLENFKGGLGFKRDDRSTYVEKNMPIINEKGLCFAYGITHEDFAWDIRAEPGVVGAFEKVFDTEDLIVSFDGFNFTFPTRTDMKENTPWPHQDQDPEKPGFRCLQGLVNMLPNGPNDGGLLVCKGAHLLSEEFHREFKDEENKVWAWTKEWYGFTDAGMKWLKDHGCQWIKVEADPGDLIIWDSRTPHYNQAPTSENPRFCAYTCYMPAAEATQEDLIRKKGAFENTLRTTHWPNAAHVGGLTMMRDGKPDPYDDDKPAKPAKLDERAYKLTGIPYIAATSA</sequence>
<proteinExistence type="predicted"/>
<reference evidence="1" key="1">
    <citation type="journal article" date="2021" name="Nat. Commun.">
        <title>Genetic determinants of endophytism in the Arabidopsis root mycobiome.</title>
        <authorList>
            <person name="Mesny F."/>
            <person name="Miyauchi S."/>
            <person name="Thiergart T."/>
            <person name="Pickel B."/>
            <person name="Atanasova L."/>
            <person name="Karlsson M."/>
            <person name="Huettel B."/>
            <person name="Barry K.W."/>
            <person name="Haridas S."/>
            <person name="Chen C."/>
            <person name="Bauer D."/>
            <person name="Andreopoulos W."/>
            <person name="Pangilinan J."/>
            <person name="LaButti K."/>
            <person name="Riley R."/>
            <person name="Lipzen A."/>
            <person name="Clum A."/>
            <person name="Drula E."/>
            <person name="Henrissat B."/>
            <person name="Kohler A."/>
            <person name="Grigoriev I.V."/>
            <person name="Martin F.M."/>
            <person name="Hacquard S."/>
        </authorList>
    </citation>
    <scope>NUCLEOTIDE SEQUENCE</scope>
    <source>
        <strain evidence="1">MPI-CAGE-CH-0230</strain>
    </source>
</reference>
<keyword evidence="2" id="KW-1185">Reference proteome</keyword>
<dbReference type="EMBL" id="JAGTJQ010000006">
    <property type="protein sequence ID" value="KAH7029571.1"/>
    <property type="molecule type" value="Genomic_DNA"/>
</dbReference>
<dbReference type="AlphaFoldDB" id="A0A9P8Y7H2"/>
<evidence type="ECO:0000313" key="1">
    <source>
        <dbReference type="EMBL" id="KAH7029571.1"/>
    </source>
</evidence>
<dbReference type="RefSeq" id="XP_046011859.1">
    <property type="nucleotide sequence ID" value="XM_046154298.1"/>
</dbReference>
<dbReference type="PANTHER" id="PTHR31630">
    <property type="entry name" value="PHYTANOYL-COA DIOXYGENASE-RELATED-RELATED"/>
    <property type="match status" value="1"/>
</dbReference>
<name>A0A9P8Y7H2_9PEZI</name>
<comment type="caution">
    <text evidence="1">The sequence shown here is derived from an EMBL/GenBank/DDBJ whole genome shotgun (WGS) entry which is preliminary data.</text>
</comment>
<dbReference type="SUPFAM" id="SSF51197">
    <property type="entry name" value="Clavaminate synthase-like"/>
    <property type="match status" value="1"/>
</dbReference>
<dbReference type="Pfam" id="PF05721">
    <property type="entry name" value="PhyH"/>
    <property type="match status" value="1"/>
</dbReference>
<evidence type="ECO:0000313" key="2">
    <source>
        <dbReference type="Proteomes" id="UP000756346"/>
    </source>
</evidence>
<protein>
    <recommendedName>
        <fullName evidence="3">Phytanoyl-CoA dioxygenase</fullName>
    </recommendedName>
</protein>